<feature type="compositionally biased region" description="Polar residues" evidence="1">
    <location>
        <begin position="92"/>
        <end position="113"/>
    </location>
</feature>
<dbReference type="OMA" id="RYEETAY"/>
<dbReference type="OrthoDB" id="5401654at2759"/>
<accession>F9X7D8</accession>
<dbReference type="PANTHER" id="PTHR39610">
    <property type="entry name" value="BZIP DOMAIN-CONTAINING PROTEIN-RELATED"/>
    <property type="match status" value="1"/>
</dbReference>
<dbReference type="Proteomes" id="UP000008062">
    <property type="component" value="Chromosome 3"/>
</dbReference>
<feature type="compositionally biased region" description="Basic and acidic residues" evidence="1">
    <location>
        <begin position="381"/>
        <end position="411"/>
    </location>
</feature>
<dbReference type="GeneID" id="13404303"/>
<protein>
    <submittedName>
        <fullName evidence="2">Uncharacterized protein</fullName>
    </submittedName>
</protein>
<proteinExistence type="predicted"/>
<dbReference type="eggNOG" id="ENOG502SQZA">
    <property type="taxonomic scope" value="Eukaryota"/>
</dbReference>
<feature type="compositionally biased region" description="Low complexity" evidence="1">
    <location>
        <begin position="232"/>
        <end position="252"/>
    </location>
</feature>
<dbReference type="RefSeq" id="XP_003854316.1">
    <property type="nucleotide sequence ID" value="XM_003854268.1"/>
</dbReference>
<feature type="region of interest" description="Disordered" evidence="1">
    <location>
        <begin position="377"/>
        <end position="463"/>
    </location>
</feature>
<dbReference type="HOGENOM" id="CLU_038508_0_0_1"/>
<feature type="region of interest" description="Disordered" evidence="1">
    <location>
        <begin position="203"/>
        <end position="346"/>
    </location>
</feature>
<organism evidence="2 3">
    <name type="scientific">Zymoseptoria tritici (strain CBS 115943 / IPO323)</name>
    <name type="common">Speckled leaf blotch fungus</name>
    <name type="synonym">Septoria tritici</name>
    <dbReference type="NCBI Taxonomy" id="336722"/>
    <lineage>
        <taxon>Eukaryota</taxon>
        <taxon>Fungi</taxon>
        <taxon>Dikarya</taxon>
        <taxon>Ascomycota</taxon>
        <taxon>Pezizomycotina</taxon>
        <taxon>Dothideomycetes</taxon>
        <taxon>Dothideomycetidae</taxon>
        <taxon>Mycosphaerellales</taxon>
        <taxon>Mycosphaerellaceae</taxon>
        <taxon>Zymoseptoria</taxon>
    </lineage>
</organism>
<dbReference type="EMBL" id="CM001198">
    <property type="protein sequence ID" value="EGP89292.1"/>
    <property type="molecule type" value="Genomic_DNA"/>
</dbReference>
<dbReference type="PANTHER" id="PTHR39610:SF1">
    <property type="match status" value="1"/>
</dbReference>
<name>F9X7D8_ZYMTI</name>
<dbReference type="InParanoid" id="F9X7D8"/>
<feature type="compositionally biased region" description="Polar residues" evidence="1">
    <location>
        <begin position="211"/>
        <end position="224"/>
    </location>
</feature>
<feature type="compositionally biased region" description="Polar residues" evidence="1">
    <location>
        <begin position="306"/>
        <end position="330"/>
    </location>
</feature>
<gene>
    <name evidence="2" type="ORF">MYCGRDRAFT_108732</name>
</gene>
<evidence type="ECO:0000313" key="3">
    <source>
        <dbReference type="Proteomes" id="UP000008062"/>
    </source>
</evidence>
<sequence>MTGVVSIPTRPYIPGMMNQEVDQSVLGRAVVHRYPLPSSSIVHWWPVGPMREFHAFKGVFQGAASAPSSEAAFGPGEMDSSALNAMAPDINTLPTSSRPSQPNTQPLSSSVSRRPSHNMPPPTTPASQTLPLRSPTISSNEQNVPLRHPRPLTAAELYLECEKEQEAVVNRLTRELTALRAQSASVASNHSISSNSTAASNSLLPIDISDPNPTHQMTGATHPTPSRRDRSSSSASARSNIIPTPSTSVSSTQGHAGSSHAHQTTSGISQASADRAASAGISRQPSVTGRSGTSTPARRSMDFSRIQYSQQRPPISRDPSQGTLASTLAQPGTPAALSPNAPGMQNFADTTAYRTEMEIVKAENEALRQRVRALERALQTRRRDSSHSADAREPRDRGDRSVGSGEHRDSIGRVPSITSPPPHGTGASVAAWAANDGGIGGVAGPRERSESQSTTASSRRGVVGVTEDDLRVGESASSVGGSGLETVLFLAPTGCLVDWRGGWSDVKRSDRRGGADGLCEEHMIGFDQSPAF</sequence>
<feature type="compositionally biased region" description="Polar residues" evidence="1">
    <location>
        <begin position="253"/>
        <end position="272"/>
    </location>
</feature>
<dbReference type="KEGG" id="ztr:MYCGRDRAFT_108732"/>
<evidence type="ECO:0000256" key="1">
    <source>
        <dbReference type="SAM" id="MobiDB-lite"/>
    </source>
</evidence>
<feature type="compositionally biased region" description="Polar residues" evidence="1">
    <location>
        <begin position="125"/>
        <end position="143"/>
    </location>
</feature>
<feature type="compositionally biased region" description="Polar residues" evidence="1">
    <location>
        <begin position="281"/>
        <end position="297"/>
    </location>
</feature>
<feature type="region of interest" description="Disordered" evidence="1">
    <location>
        <begin position="88"/>
        <end position="149"/>
    </location>
</feature>
<keyword evidence="3" id="KW-1185">Reference proteome</keyword>
<reference evidence="2 3" key="1">
    <citation type="journal article" date="2011" name="PLoS Genet.">
        <title>Finished genome of the fungal wheat pathogen Mycosphaerella graminicola reveals dispensome structure, chromosome plasticity, and stealth pathogenesis.</title>
        <authorList>
            <person name="Goodwin S.B."/>
            <person name="Ben M'barek S."/>
            <person name="Dhillon B."/>
            <person name="Wittenberg A.H.J."/>
            <person name="Crane C.F."/>
            <person name="Hane J.K."/>
            <person name="Foster A.J."/>
            <person name="Van der Lee T.A.J."/>
            <person name="Grimwood J."/>
            <person name="Aerts A."/>
            <person name="Antoniw J."/>
            <person name="Bailey A."/>
            <person name="Bluhm B."/>
            <person name="Bowler J."/>
            <person name="Bristow J."/>
            <person name="van der Burgt A."/>
            <person name="Canto-Canche B."/>
            <person name="Churchill A.C.L."/>
            <person name="Conde-Ferraez L."/>
            <person name="Cools H.J."/>
            <person name="Coutinho P.M."/>
            <person name="Csukai M."/>
            <person name="Dehal P."/>
            <person name="De Wit P."/>
            <person name="Donzelli B."/>
            <person name="van de Geest H.C."/>
            <person name="van Ham R.C.H.J."/>
            <person name="Hammond-Kosack K.E."/>
            <person name="Henrissat B."/>
            <person name="Kilian A."/>
            <person name="Kobayashi A.K."/>
            <person name="Koopmann E."/>
            <person name="Kourmpetis Y."/>
            <person name="Kuzniar A."/>
            <person name="Lindquist E."/>
            <person name="Lombard V."/>
            <person name="Maliepaard C."/>
            <person name="Martins N."/>
            <person name="Mehrabi R."/>
            <person name="Nap J.P.H."/>
            <person name="Ponomarenko A."/>
            <person name="Rudd J.J."/>
            <person name="Salamov A."/>
            <person name="Schmutz J."/>
            <person name="Schouten H.J."/>
            <person name="Shapiro H."/>
            <person name="Stergiopoulos I."/>
            <person name="Torriani S.F.F."/>
            <person name="Tu H."/>
            <person name="de Vries R.P."/>
            <person name="Waalwijk C."/>
            <person name="Ware S.B."/>
            <person name="Wiebenga A."/>
            <person name="Zwiers L.-H."/>
            <person name="Oliver R.P."/>
            <person name="Grigoriev I.V."/>
            <person name="Kema G.H.J."/>
        </authorList>
    </citation>
    <scope>NUCLEOTIDE SEQUENCE [LARGE SCALE GENOMIC DNA]</scope>
    <source>
        <strain evidence="3">CBS 115943 / IPO323</strain>
    </source>
</reference>
<dbReference type="AlphaFoldDB" id="F9X7D8"/>
<evidence type="ECO:0000313" key="2">
    <source>
        <dbReference type="EMBL" id="EGP89292.1"/>
    </source>
</evidence>